<feature type="transmembrane region" description="Helical" evidence="1">
    <location>
        <begin position="139"/>
        <end position="156"/>
    </location>
</feature>
<protein>
    <submittedName>
        <fullName evidence="2">DUF1772 domain-containing protein</fullName>
    </submittedName>
</protein>
<feature type="transmembrane region" description="Helical" evidence="1">
    <location>
        <begin position="7"/>
        <end position="32"/>
    </location>
</feature>
<comment type="caution">
    <text evidence="2">The sequence shown here is derived from an EMBL/GenBank/DDBJ whole genome shotgun (WGS) entry which is preliminary data.</text>
</comment>
<proteinExistence type="predicted"/>
<organism evidence="2 3">
    <name type="scientific">Cohnella thailandensis</name>
    <dbReference type="NCBI Taxonomy" id="557557"/>
    <lineage>
        <taxon>Bacteria</taxon>
        <taxon>Bacillati</taxon>
        <taxon>Bacillota</taxon>
        <taxon>Bacilli</taxon>
        <taxon>Bacillales</taxon>
        <taxon>Paenibacillaceae</taxon>
        <taxon>Cohnella</taxon>
    </lineage>
</organism>
<evidence type="ECO:0000313" key="3">
    <source>
        <dbReference type="Proteomes" id="UP000535838"/>
    </source>
</evidence>
<dbReference type="Pfam" id="PF08592">
    <property type="entry name" value="Anthrone_oxy"/>
    <property type="match status" value="1"/>
</dbReference>
<gene>
    <name evidence="2" type="ORF">H7B67_04790</name>
</gene>
<feature type="transmembrane region" description="Helical" evidence="1">
    <location>
        <begin position="52"/>
        <end position="73"/>
    </location>
</feature>
<keyword evidence="1" id="KW-1133">Transmembrane helix</keyword>
<dbReference type="InterPro" id="IPR013901">
    <property type="entry name" value="Anthrone_oxy"/>
</dbReference>
<keyword evidence="1" id="KW-0472">Membrane</keyword>
<sequence length="159" mass="17120">MGILYYLTFASAIGSGLLAGIFFAFSTFVMTALSRLPAEQSISAMQTINTDIVRSLFIAVFMGATVLSVILGIASFFKIGSPSSAYVLAGSVLLFVGAFLVTVVFNVPLNDTLAVADPRSPNGARAWQDYLNGWMPWNHVRTLTSIAALVCFIVAIRKW</sequence>
<dbReference type="AlphaFoldDB" id="A0A841SR88"/>
<name>A0A841SR88_9BACL</name>
<evidence type="ECO:0000256" key="1">
    <source>
        <dbReference type="SAM" id="Phobius"/>
    </source>
</evidence>
<accession>A0A841SR88</accession>
<feature type="transmembrane region" description="Helical" evidence="1">
    <location>
        <begin position="85"/>
        <end position="105"/>
    </location>
</feature>
<keyword evidence="3" id="KW-1185">Reference proteome</keyword>
<evidence type="ECO:0000313" key="2">
    <source>
        <dbReference type="EMBL" id="MBB6633419.1"/>
    </source>
</evidence>
<keyword evidence="1" id="KW-0812">Transmembrane</keyword>
<dbReference type="Proteomes" id="UP000535838">
    <property type="component" value="Unassembled WGS sequence"/>
</dbReference>
<reference evidence="2 3" key="1">
    <citation type="submission" date="2020-08" db="EMBL/GenBank/DDBJ databases">
        <title>Cohnella phylogeny.</title>
        <authorList>
            <person name="Dunlap C."/>
        </authorList>
    </citation>
    <scope>NUCLEOTIDE SEQUENCE [LARGE SCALE GENOMIC DNA]</scope>
    <source>
        <strain evidence="2 3">DSM 25241</strain>
    </source>
</reference>
<dbReference type="EMBL" id="JACJVQ010000004">
    <property type="protein sequence ID" value="MBB6633419.1"/>
    <property type="molecule type" value="Genomic_DNA"/>
</dbReference>
<dbReference type="RefSeq" id="WP_185118658.1">
    <property type="nucleotide sequence ID" value="NZ_JACJVQ010000004.1"/>
</dbReference>